<evidence type="ECO:0000256" key="1">
    <source>
        <dbReference type="SAM" id="MobiDB-lite"/>
    </source>
</evidence>
<dbReference type="InterPro" id="IPR019476">
    <property type="entry name" value="T4SS_TraD_DNA-bd"/>
</dbReference>
<dbReference type="SUPFAM" id="SSF52540">
    <property type="entry name" value="P-loop containing nucleoside triphosphate hydrolases"/>
    <property type="match status" value="1"/>
</dbReference>
<name>D3S2Z0_FERPA</name>
<feature type="domain" description="Type IV secretion system coupling protein TraD DNA-binding" evidence="2">
    <location>
        <begin position="139"/>
        <end position="476"/>
    </location>
</feature>
<dbReference type="HOGENOM" id="CLU_328368_0_0_2"/>
<dbReference type="InterPro" id="IPR051162">
    <property type="entry name" value="T4SS_component"/>
</dbReference>
<dbReference type="Proteomes" id="UP000002613">
    <property type="component" value="Chromosome"/>
</dbReference>
<dbReference type="STRING" id="589924.Ferp_0448"/>
<dbReference type="CDD" id="cd01127">
    <property type="entry name" value="TrwB_TraG_TraD_VirD4"/>
    <property type="match status" value="1"/>
</dbReference>
<reference evidence="3 4" key="2">
    <citation type="journal article" date="2011" name="Stand. Genomic Sci.">
        <title>Complete genome sequence of Ferroglobus placidus AEDII12DO.</title>
        <authorList>
            <person name="Anderson I."/>
            <person name="Risso C."/>
            <person name="Holmes D."/>
            <person name="Lucas S."/>
            <person name="Copeland A."/>
            <person name="Lapidus A."/>
            <person name="Cheng J.F."/>
            <person name="Bruce D."/>
            <person name="Goodwin L."/>
            <person name="Pitluck S."/>
            <person name="Saunders E."/>
            <person name="Brettin T."/>
            <person name="Detter J.C."/>
            <person name="Han C."/>
            <person name="Tapia R."/>
            <person name="Larimer F."/>
            <person name="Land M."/>
            <person name="Hauser L."/>
            <person name="Woyke T."/>
            <person name="Lovley D."/>
            <person name="Kyrpides N."/>
            <person name="Ivanova N."/>
        </authorList>
    </citation>
    <scope>NUCLEOTIDE SEQUENCE [LARGE SCALE GENOMIC DNA]</scope>
    <source>
        <strain evidence="4">DSM 10642 / AEDII12DO</strain>
    </source>
</reference>
<evidence type="ECO:0000313" key="3">
    <source>
        <dbReference type="EMBL" id="ADC64623.1"/>
    </source>
</evidence>
<dbReference type="eggNOG" id="arCOG04816">
    <property type="taxonomic scope" value="Archaea"/>
</dbReference>
<evidence type="ECO:0000259" key="2">
    <source>
        <dbReference type="Pfam" id="PF10412"/>
    </source>
</evidence>
<proteinExistence type="predicted"/>
<evidence type="ECO:0000313" key="4">
    <source>
        <dbReference type="Proteomes" id="UP000002613"/>
    </source>
</evidence>
<organism evidence="3 4">
    <name type="scientific">Ferroglobus placidus (strain DSM 10642 / AEDII12DO)</name>
    <dbReference type="NCBI Taxonomy" id="589924"/>
    <lineage>
        <taxon>Archaea</taxon>
        <taxon>Methanobacteriati</taxon>
        <taxon>Methanobacteriota</taxon>
        <taxon>Archaeoglobi</taxon>
        <taxon>Archaeoglobales</taxon>
        <taxon>Archaeoglobaceae</taxon>
        <taxon>Ferroglobus</taxon>
    </lineage>
</organism>
<gene>
    <name evidence="3" type="ordered locus">Ferp_0448</name>
</gene>
<dbReference type="AlphaFoldDB" id="D3S2Z0"/>
<protein>
    <recommendedName>
        <fullName evidence="2">Type IV secretion system coupling protein TraD DNA-binding domain-containing protein</fullName>
    </recommendedName>
</protein>
<accession>D3S2Z0</accession>
<dbReference type="Pfam" id="PF10412">
    <property type="entry name" value="TrwB_AAD_bind"/>
    <property type="match status" value="1"/>
</dbReference>
<dbReference type="PANTHER" id="PTHR30121">
    <property type="entry name" value="UNCHARACTERIZED PROTEIN YJGR-RELATED"/>
    <property type="match status" value="1"/>
</dbReference>
<dbReference type="RefSeq" id="WP_012964969.1">
    <property type="nucleotide sequence ID" value="NC_013849.1"/>
</dbReference>
<dbReference type="OrthoDB" id="214394at2157"/>
<sequence>MLNVFKKIKEKGKEGGGREENKKKGVGKGIRFSDVVKAVESKYDLFPDLRNSVGSVGRAGSEAGGGRDVGDRDVSAEVVGGVNGAGAGCGAVTVTGSGAGSEMRVVQEFGREKINLPPPNPGVQYIGVYRDNIRGIRHISVALEDRFRHMFVCGATGTGKTTTLVNMIVQDIQNGYGLCFIDPKGDAIEEVLMRIPDHRIKDVILIDPANYDKVVGLNFLELPRKNMDEGQINAMKEVVVADLVALMRQQTQIWGERFGRIFETLVRAVLDFNERVGERDQLTFLDLYVLLTDDDVRNKFAESVDDPIIREYLLKVNEMKDDVMEPVIRRLNDWVMNKVARQIVTHRKSSFDFREAIDTNKIILVRVPKGEVGETIMQLVGTTVLSKIWAAAKSRVKLRPEDRKPFFLYIDEFSNFAFEGSTFDEILSEARAFRLGLIVATQYPSQLSPKVREAVYSNCGTIIAFNAQNPADASVLIKRFPGVRVEDMLSLGLYKAMVRIMVRNQLSDPFVIQTYPPSEPLRSREGIVEVARASLERYGLERMSEMQLSDALLKIKEICSIQRKAGLIGELLEVLYVLAIKGVDVSRQTFMEECRKRGVKIDDRKYDSFIEIAADADREYIELKTDMASGRSVVVPNLDRIRQAFWVDKLGEVTDGFVDHRRLIIRAYEYFTSLGYIVEVPKRGVSLPGLDNYVPDLVLKLPPEGEERDRCYNLFKKDRILVEVEVATQRRPGMLLKKLARAYKAGYYLIYAVLGHGESAGEYISIAKHIVEVVENMRGRDGLYKTNEVARDRMGRKLWVNKHTNEEAYEKGGVLYGKDGYICTVSEASSRGWVVKRVEFDPAKEFKDSIPRYGEDCLVLIFPPEDFDFPVVRFAKGGAGYYLITVDGKKEVTQELKEMFGEGRRGGGRAGGKGGEEEEIDAEFNESIRWIEDVSED</sequence>
<dbReference type="PANTHER" id="PTHR30121:SF6">
    <property type="entry name" value="SLR6007 PROTEIN"/>
    <property type="match status" value="1"/>
</dbReference>
<dbReference type="PaxDb" id="589924-Ferp_0448"/>
<reference evidence="4" key="1">
    <citation type="submission" date="2010-02" db="EMBL/GenBank/DDBJ databases">
        <title>Complete sequence of Ferroglobus placidus DSM 10642.</title>
        <authorList>
            <consortium name="US DOE Joint Genome Institute"/>
            <person name="Lucas S."/>
            <person name="Copeland A."/>
            <person name="Lapidus A."/>
            <person name="Cheng J.-F."/>
            <person name="Bruce D."/>
            <person name="Goodwin L."/>
            <person name="Pitluck S."/>
            <person name="Saunders E."/>
            <person name="Brettin T."/>
            <person name="Detter J.C."/>
            <person name="Han C."/>
            <person name="Tapia R."/>
            <person name="Larimer F."/>
            <person name="Land M."/>
            <person name="Hauser L."/>
            <person name="Kyrpides N."/>
            <person name="Ivanova N."/>
            <person name="Holmes D."/>
            <person name="Lovley D."/>
            <person name="Kyrpides N."/>
            <person name="Anderson I.J."/>
            <person name="Woyke T."/>
        </authorList>
    </citation>
    <scope>NUCLEOTIDE SEQUENCE [LARGE SCALE GENOMIC DNA]</scope>
    <source>
        <strain evidence="4">DSM 10642 / AEDII12DO</strain>
    </source>
</reference>
<dbReference type="Gene3D" id="3.40.50.300">
    <property type="entry name" value="P-loop containing nucleotide triphosphate hydrolases"/>
    <property type="match status" value="2"/>
</dbReference>
<feature type="region of interest" description="Disordered" evidence="1">
    <location>
        <begin position="901"/>
        <end position="920"/>
    </location>
</feature>
<dbReference type="GeneID" id="25395282"/>
<dbReference type="EMBL" id="CP001899">
    <property type="protein sequence ID" value="ADC64623.1"/>
    <property type="molecule type" value="Genomic_DNA"/>
</dbReference>
<dbReference type="KEGG" id="fpl:Ferp_0448"/>
<keyword evidence="4" id="KW-1185">Reference proteome</keyword>
<dbReference type="InterPro" id="IPR027417">
    <property type="entry name" value="P-loop_NTPase"/>
</dbReference>